<dbReference type="GO" id="GO:0009097">
    <property type="term" value="P:isoleucine biosynthetic process"/>
    <property type="evidence" value="ECO:0007669"/>
    <property type="project" value="TreeGrafter"/>
</dbReference>
<evidence type="ECO:0000256" key="4">
    <source>
        <dbReference type="ARBA" id="ARBA00023239"/>
    </source>
</evidence>
<dbReference type="EMBL" id="FMXO01000002">
    <property type="protein sequence ID" value="SDB09282.1"/>
    <property type="molecule type" value="Genomic_DNA"/>
</dbReference>
<dbReference type="PANTHER" id="PTHR48078">
    <property type="entry name" value="THREONINE DEHYDRATASE, MITOCHONDRIAL-RELATED"/>
    <property type="match status" value="1"/>
</dbReference>
<dbReference type="Pfam" id="PF00291">
    <property type="entry name" value="PALP"/>
    <property type="match status" value="1"/>
</dbReference>
<dbReference type="NCBIfam" id="TIGR00260">
    <property type="entry name" value="thrC"/>
    <property type="match status" value="1"/>
</dbReference>
<comment type="similarity">
    <text evidence="2">Belongs to the threonine synthase family.</text>
</comment>
<name>A0A1G6ALL3_9BACT</name>
<comment type="cofactor">
    <cofactor evidence="1 6">
        <name>pyridoxal 5'-phosphate</name>
        <dbReference type="ChEBI" id="CHEBI:597326"/>
    </cofactor>
</comment>
<proteinExistence type="inferred from homology"/>
<sequence length="434" mass="45473">MHDAQHIPFPQGPYVTGAVCQVCGRSIAPGEISLSSLTCPCSGDNGILDIRYDYEAARPLFTPASLAAGPRTMWRYRALLPLPDAADVPPLATGFTPLYESPRLAKLLGVARVLVKDDTRQPTASLKDRASALATSQAKVMGLTTLACASTGNAAAALAGMAASMELTCVIFVPASAPQAKVAQLLAFGARVFTVDGSYDDAFELCMAACRVRPWYNRNTATNPFMTEGKKTVAFEIAEQSEWSIPDRVFVGVGDGCIIGGLHKGFADLTSLGMTARLPRLMGVQAAGSDFLYQAWRNNENVLTKPAIQARTVADSISAGLPRDRIKALRAVRETGGAYLRVEDDSILQAIPLLARSTGVFAEPAGAAALAGALTAAQVGALSPDETICLLITGSGLKDVASAIQACTGENLAPVPIPPGSRGLERVLDTLPSE</sequence>
<dbReference type="Proteomes" id="UP000198771">
    <property type="component" value="Unassembled WGS sequence"/>
</dbReference>
<dbReference type="OrthoDB" id="9763107at2"/>
<evidence type="ECO:0000259" key="7">
    <source>
        <dbReference type="Pfam" id="PF00291"/>
    </source>
</evidence>
<dbReference type="SUPFAM" id="SSF53686">
    <property type="entry name" value="Tryptophan synthase beta subunit-like PLP-dependent enzymes"/>
    <property type="match status" value="1"/>
</dbReference>
<keyword evidence="9" id="KW-1185">Reference proteome</keyword>
<dbReference type="STRING" id="617002.SAMN05660653_00467"/>
<dbReference type="Gene3D" id="3.40.50.1100">
    <property type="match status" value="2"/>
</dbReference>
<accession>A0A1G6ALL3</accession>
<evidence type="ECO:0000256" key="2">
    <source>
        <dbReference type="ARBA" id="ARBA00005517"/>
    </source>
</evidence>
<feature type="modified residue" description="N6-(pyridoxal phosphate)lysine" evidence="6">
    <location>
        <position position="127"/>
    </location>
</feature>
<keyword evidence="4" id="KW-0456">Lyase</keyword>
<dbReference type="InterPro" id="IPR050147">
    <property type="entry name" value="Ser/Thr_Dehydratase"/>
</dbReference>
<dbReference type="InterPro" id="IPR001926">
    <property type="entry name" value="TrpB-like_PALP"/>
</dbReference>
<protein>
    <recommendedName>
        <fullName evidence="5">Threonine synthase</fullName>
        <ecNumber evidence="5">4.2.3.1</ecNumber>
    </recommendedName>
</protein>
<organism evidence="8 9">
    <name type="scientific">Desulfonatronum thiosulfatophilum</name>
    <dbReference type="NCBI Taxonomy" id="617002"/>
    <lineage>
        <taxon>Bacteria</taxon>
        <taxon>Pseudomonadati</taxon>
        <taxon>Thermodesulfobacteriota</taxon>
        <taxon>Desulfovibrionia</taxon>
        <taxon>Desulfovibrionales</taxon>
        <taxon>Desulfonatronaceae</taxon>
        <taxon>Desulfonatronum</taxon>
    </lineage>
</organism>
<evidence type="ECO:0000256" key="1">
    <source>
        <dbReference type="ARBA" id="ARBA00001933"/>
    </source>
</evidence>
<dbReference type="GO" id="GO:0006567">
    <property type="term" value="P:L-threonine catabolic process"/>
    <property type="evidence" value="ECO:0007669"/>
    <property type="project" value="TreeGrafter"/>
</dbReference>
<dbReference type="GO" id="GO:0009088">
    <property type="term" value="P:threonine biosynthetic process"/>
    <property type="evidence" value="ECO:0007669"/>
    <property type="project" value="UniProtKB-UniRule"/>
</dbReference>
<dbReference type="GO" id="GO:0006565">
    <property type="term" value="P:L-serine catabolic process"/>
    <property type="evidence" value="ECO:0007669"/>
    <property type="project" value="TreeGrafter"/>
</dbReference>
<evidence type="ECO:0000256" key="6">
    <source>
        <dbReference type="PIRSR" id="PIRSR604450-51"/>
    </source>
</evidence>
<evidence type="ECO:0000313" key="8">
    <source>
        <dbReference type="EMBL" id="SDB09282.1"/>
    </source>
</evidence>
<evidence type="ECO:0000256" key="5">
    <source>
        <dbReference type="NCBIfam" id="TIGR00260"/>
    </source>
</evidence>
<dbReference type="PANTHER" id="PTHR48078:SF6">
    <property type="entry name" value="L-THREONINE DEHYDRATASE CATABOLIC TDCB"/>
    <property type="match status" value="1"/>
</dbReference>
<dbReference type="CDD" id="cd01563">
    <property type="entry name" value="Thr-synth_1"/>
    <property type="match status" value="1"/>
</dbReference>
<dbReference type="GO" id="GO:0004794">
    <property type="term" value="F:threonine deaminase activity"/>
    <property type="evidence" value="ECO:0007669"/>
    <property type="project" value="TreeGrafter"/>
</dbReference>
<evidence type="ECO:0000256" key="3">
    <source>
        <dbReference type="ARBA" id="ARBA00022898"/>
    </source>
</evidence>
<evidence type="ECO:0000313" key="9">
    <source>
        <dbReference type="Proteomes" id="UP000198771"/>
    </source>
</evidence>
<dbReference type="InterPro" id="IPR036052">
    <property type="entry name" value="TrpB-like_PALP_sf"/>
</dbReference>
<dbReference type="EC" id="4.2.3.1" evidence="5"/>
<dbReference type="GO" id="GO:0004795">
    <property type="term" value="F:threonine synthase activity"/>
    <property type="evidence" value="ECO:0007669"/>
    <property type="project" value="UniProtKB-UniRule"/>
</dbReference>
<keyword evidence="3 6" id="KW-0663">Pyridoxal phosphate</keyword>
<dbReference type="RefSeq" id="WP_092116817.1">
    <property type="nucleotide sequence ID" value="NZ_FMXO01000002.1"/>
</dbReference>
<dbReference type="AlphaFoldDB" id="A0A1G6ALL3"/>
<dbReference type="GO" id="GO:0003941">
    <property type="term" value="F:L-serine ammonia-lyase activity"/>
    <property type="evidence" value="ECO:0007669"/>
    <property type="project" value="TreeGrafter"/>
</dbReference>
<dbReference type="InterPro" id="IPR004450">
    <property type="entry name" value="Thr_synthase-like"/>
</dbReference>
<gene>
    <name evidence="8" type="ORF">SAMN05660653_00467</name>
</gene>
<reference evidence="8 9" key="1">
    <citation type="submission" date="2016-10" db="EMBL/GenBank/DDBJ databases">
        <authorList>
            <person name="de Groot N.N."/>
        </authorList>
    </citation>
    <scope>NUCLEOTIDE SEQUENCE [LARGE SCALE GENOMIC DNA]</scope>
    <source>
        <strain evidence="8 9">ASO4-2</strain>
    </source>
</reference>
<feature type="domain" description="Tryptophan synthase beta chain-like PALP" evidence="7">
    <location>
        <begin position="92"/>
        <end position="394"/>
    </location>
</feature>